<feature type="transmembrane region" description="Helical" evidence="1">
    <location>
        <begin position="98"/>
        <end position="117"/>
    </location>
</feature>
<dbReference type="Proteomes" id="UP000366065">
    <property type="component" value="Unassembled WGS sequence"/>
</dbReference>
<accession>A0ABY6W777</accession>
<evidence type="ECO:0000313" key="2">
    <source>
        <dbReference type="EMBL" id="VVE34971.1"/>
    </source>
</evidence>
<keyword evidence="1" id="KW-0472">Membrane</keyword>
<comment type="caution">
    <text evidence="2">The sequence shown here is derived from an EMBL/GenBank/DDBJ whole genome shotgun (WGS) entry which is preliminary data.</text>
</comment>
<protein>
    <recommendedName>
        <fullName evidence="4">DUF1640 domain-containing protein</fullName>
    </recommendedName>
</protein>
<evidence type="ECO:0000313" key="3">
    <source>
        <dbReference type="Proteomes" id="UP000366065"/>
    </source>
</evidence>
<keyword evidence="1" id="KW-1133">Transmembrane helix</keyword>
<reference evidence="2 3" key="1">
    <citation type="submission" date="2019-08" db="EMBL/GenBank/DDBJ databases">
        <authorList>
            <person name="Peeters C."/>
        </authorList>
    </citation>
    <scope>NUCLEOTIDE SEQUENCE [LARGE SCALE GENOMIC DNA]</scope>
    <source>
        <strain evidence="2 3">LMG 20602</strain>
    </source>
</reference>
<proteinExistence type="predicted"/>
<keyword evidence="1" id="KW-0812">Transmembrane</keyword>
<evidence type="ECO:0000256" key="1">
    <source>
        <dbReference type="SAM" id="Phobius"/>
    </source>
</evidence>
<sequence>MRQKVVMKMGTLRKIDSRFTRLKVSHTDTKSRHDEMRLQARIASVEAILPTLATKEDLAKEIGTLRAEMHQEVGGLRSEMHKEFATVHRELHALTWRLIGTMVTLGTALVAATHFVSKAG</sequence>
<dbReference type="EMBL" id="CABPRV010000010">
    <property type="protein sequence ID" value="VVE34971.1"/>
    <property type="molecule type" value="Genomic_DNA"/>
</dbReference>
<gene>
    <name evidence="2" type="ORF">PCA20602_03858</name>
</gene>
<dbReference type="Gene3D" id="6.10.250.2700">
    <property type="match status" value="1"/>
</dbReference>
<organism evidence="2 3">
    <name type="scientific">Pandoraea capi</name>
    <dbReference type="NCBI Taxonomy" id="2508286"/>
    <lineage>
        <taxon>Bacteria</taxon>
        <taxon>Pseudomonadati</taxon>
        <taxon>Pseudomonadota</taxon>
        <taxon>Betaproteobacteria</taxon>
        <taxon>Burkholderiales</taxon>
        <taxon>Burkholderiaceae</taxon>
        <taxon>Pandoraea</taxon>
    </lineage>
</organism>
<evidence type="ECO:0008006" key="4">
    <source>
        <dbReference type="Google" id="ProtNLM"/>
    </source>
</evidence>
<keyword evidence="3" id="KW-1185">Reference proteome</keyword>
<name>A0ABY6W777_9BURK</name>